<comment type="caution">
    <text evidence="5">The sequence shown here is derived from an EMBL/GenBank/DDBJ whole genome shotgun (WGS) entry which is preliminary data.</text>
</comment>
<dbReference type="InterPro" id="IPR024060">
    <property type="entry name" value="Ureidoglycolate_lyase_dom_sf"/>
</dbReference>
<comment type="catalytic activity">
    <reaction evidence="4">
        <text>(S)-ureidoglycolate = urea + glyoxylate</text>
        <dbReference type="Rhea" id="RHEA:11304"/>
        <dbReference type="ChEBI" id="CHEBI:16199"/>
        <dbReference type="ChEBI" id="CHEBI:36655"/>
        <dbReference type="ChEBI" id="CHEBI:57296"/>
        <dbReference type="EC" id="4.3.2.3"/>
    </reaction>
</comment>
<protein>
    <submittedName>
        <fullName evidence="5">Ureidoglycolate lyase</fullName>
        <ecNumber evidence="5">4.3.2.3</ecNumber>
    </submittedName>
</protein>
<dbReference type="RefSeq" id="WP_209369857.1">
    <property type="nucleotide sequence ID" value="NZ_JAGIZA010000001.1"/>
</dbReference>
<keyword evidence="2" id="KW-0659">Purine metabolism</keyword>
<evidence type="ECO:0000256" key="2">
    <source>
        <dbReference type="ARBA" id="ARBA00022631"/>
    </source>
</evidence>
<keyword evidence="3 5" id="KW-0456">Lyase</keyword>
<proteinExistence type="predicted"/>
<dbReference type="GO" id="GO:0006144">
    <property type="term" value="P:purine nucleobase metabolic process"/>
    <property type="evidence" value="ECO:0007669"/>
    <property type="project" value="UniProtKB-KW"/>
</dbReference>
<dbReference type="EMBL" id="JAGIZA010000001">
    <property type="protein sequence ID" value="MBP0491391.1"/>
    <property type="molecule type" value="Genomic_DNA"/>
</dbReference>
<dbReference type="GO" id="GO:0050385">
    <property type="term" value="F:ureidoglycolate lyase activity"/>
    <property type="evidence" value="ECO:0007669"/>
    <property type="project" value="UniProtKB-EC"/>
</dbReference>
<keyword evidence="6" id="KW-1185">Reference proteome</keyword>
<accession>A0A940MT26</accession>
<dbReference type="PANTHER" id="PTHR21221:SF1">
    <property type="entry name" value="UREIDOGLYCOLATE LYASE"/>
    <property type="match status" value="1"/>
</dbReference>
<evidence type="ECO:0000313" key="5">
    <source>
        <dbReference type="EMBL" id="MBP0491391.1"/>
    </source>
</evidence>
<gene>
    <name evidence="5" type="ORF">J5Y10_01215</name>
</gene>
<dbReference type="Gene3D" id="2.60.120.480">
    <property type="entry name" value="Ureidoglycolate hydrolase"/>
    <property type="match status" value="1"/>
</dbReference>
<evidence type="ECO:0000313" key="6">
    <source>
        <dbReference type="Proteomes" id="UP000677537"/>
    </source>
</evidence>
<comment type="subunit">
    <text evidence="1">Homodimer.</text>
</comment>
<dbReference type="AlphaFoldDB" id="A0A940MT26"/>
<dbReference type="SUPFAM" id="SSF51182">
    <property type="entry name" value="RmlC-like cupins"/>
    <property type="match status" value="1"/>
</dbReference>
<dbReference type="Pfam" id="PF04115">
    <property type="entry name" value="Ureidogly_lyase"/>
    <property type="match status" value="1"/>
</dbReference>
<dbReference type="CDD" id="cd20298">
    <property type="entry name" value="cupin_UAH"/>
    <property type="match status" value="1"/>
</dbReference>
<evidence type="ECO:0000256" key="1">
    <source>
        <dbReference type="ARBA" id="ARBA00011738"/>
    </source>
</evidence>
<dbReference type="InterPro" id="IPR047233">
    <property type="entry name" value="UAH_cupin"/>
</dbReference>
<reference evidence="5" key="1">
    <citation type="submission" date="2021-03" db="EMBL/GenBank/DDBJ databases">
        <authorList>
            <person name="So Y."/>
        </authorList>
    </citation>
    <scope>NUCLEOTIDE SEQUENCE</scope>
    <source>
        <strain evidence="5">SG15</strain>
    </source>
</reference>
<dbReference type="PANTHER" id="PTHR21221">
    <property type="entry name" value="UREIDOGLYCOLATE HYDROLASE"/>
    <property type="match status" value="1"/>
</dbReference>
<evidence type="ECO:0000256" key="3">
    <source>
        <dbReference type="ARBA" id="ARBA00023239"/>
    </source>
</evidence>
<dbReference type="Proteomes" id="UP000677537">
    <property type="component" value="Unassembled WGS sequence"/>
</dbReference>
<dbReference type="GO" id="GO:0000256">
    <property type="term" value="P:allantoin catabolic process"/>
    <property type="evidence" value="ECO:0007669"/>
    <property type="project" value="InterPro"/>
</dbReference>
<dbReference type="EC" id="4.3.2.3" evidence="5"/>
<sequence length="154" mass="16762">MRLEPLTPEGFAPFGEVLQLPDAPGRHFFNGALRTDRPGAGPSLSLSYKEPSATPLTVRQMERHRFSSQSFVPLDPARFVVLVAPHAVAGGPDMARARAFLAEPGQGVTYGADVWHHPFTVVGGAARFAVFMWLDGTTDDEEFVDVTPFTLELP</sequence>
<evidence type="ECO:0000256" key="4">
    <source>
        <dbReference type="ARBA" id="ARBA00047684"/>
    </source>
</evidence>
<dbReference type="InterPro" id="IPR007247">
    <property type="entry name" value="Ureidogly_lyase"/>
</dbReference>
<dbReference type="InterPro" id="IPR011051">
    <property type="entry name" value="RmlC_Cupin_sf"/>
</dbReference>
<organism evidence="5 6">
    <name type="scientific">Roseomonas indoligenes</name>
    <dbReference type="NCBI Taxonomy" id="2820811"/>
    <lineage>
        <taxon>Bacteria</taxon>
        <taxon>Pseudomonadati</taxon>
        <taxon>Pseudomonadota</taxon>
        <taxon>Alphaproteobacteria</taxon>
        <taxon>Acetobacterales</taxon>
        <taxon>Roseomonadaceae</taxon>
        <taxon>Roseomonas</taxon>
    </lineage>
</organism>
<dbReference type="GO" id="GO:0004848">
    <property type="term" value="F:ureidoglycolate hydrolase activity"/>
    <property type="evidence" value="ECO:0007669"/>
    <property type="project" value="InterPro"/>
</dbReference>
<name>A0A940MT26_9PROT</name>